<dbReference type="OrthoDB" id="9804333at2"/>
<dbReference type="InterPro" id="IPR016195">
    <property type="entry name" value="Pol/histidinol_Pase-like"/>
</dbReference>
<sequence>MTQTTELDLLQEQLNDFDPAVRRQALERLLALQPQPPRPPAEVANMHCHTFFSFNAYGHSPTSLAWLGRQQGFKLMGIVDFDVLDGVDEFLDACALTGVRGSAGIETRVYLPEFAQHEMNSPGEPGVLYHMGIGFTTTDVSPEAAAILDELRTQSAQRNQGLIQRVNAYLDPVQVDYERDVLPLTPKGNATERHIVVAYVRQAERHYPDEAARQRFWADRLDLPAERVARLMADAPAFQNQIRSKLMKRGGVGYVQPGHDTFPPIDKLHRLILACDALPCAAWLDGTTSGEQRMDELLALLVDKGAVALNIIPDRNWNIADPDERQVKVQNLYRVVELAQEMDLPLNVGTEMNSYGQKLVDDFDAPALAPVRQAFLDGAYFIYGHTVLQRLLGLGYQSAWARDQLPGRRERNAFYTQVGRAVEPGEAGRRQLAGITPEMTPRELLQQLAT</sequence>
<evidence type="ECO:0000313" key="2">
    <source>
        <dbReference type="Proteomes" id="UP000317371"/>
    </source>
</evidence>
<organism evidence="1 2">
    <name type="scientific">Litorilinea aerophila</name>
    <dbReference type="NCBI Taxonomy" id="1204385"/>
    <lineage>
        <taxon>Bacteria</taxon>
        <taxon>Bacillati</taxon>
        <taxon>Chloroflexota</taxon>
        <taxon>Caldilineae</taxon>
        <taxon>Caldilineales</taxon>
        <taxon>Caldilineaceae</taxon>
        <taxon>Litorilinea</taxon>
    </lineage>
</organism>
<evidence type="ECO:0000313" key="1">
    <source>
        <dbReference type="EMBL" id="TQE98019.1"/>
    </source>
</evidence>
<dbReference type="Gene3D" id="1.10.150.650">
    <property type="match status" value="1"/>
</dbReference>
<accession>A0A540VMM9</accession>
<proteinExistence type="predicted"/>
<comment type="caution">
    <text evidence="1">The sequence shown here is derived from an EMBL/GenBank/DDBJ whole genome shotgun (WGS) entry which is preliminary data.</text>
</comment>
<dbReference type="AlphaFoldDB" id="A0A540VMM9"/>
<dbReference type="InParanoid" id="A0A540VMM9"/>
<keyword evidence="2" id="KW-1185">Reference proteome</keyword>
<dbReference type="SUPFAM" id="SSF89550">
    <property type="entry name" value="PHP domain-like"/>
    <property type="match status" value="1"/>
</dbReference>
<gene>
    <name evidence="1" type="ORF">FKZ61_01175</name>
</gene>
<dbReference type="RefSeq" id="WP_141608232.1">
    <property type="nucleotide sequence ID" value="NZ_VIGC02000001.1"/>
</dbReference>
<dbReference type="EMBL" id="VIGC01000001">
    <property type="protein sequence ID" value="TQE98019.1"/>
    <property type="molecule type" value="Genomic_DNA"/>
</dbReference>
<reference evidence="1 2" key="1">
    <citation type="submission" date="2019-06" db="EMBL/GenBank/DDBJ databases">
        <title>Genome sequence of Litorilinea aerophila BAA-2444.</title>
        <authorList>
            <person name="Maclea K.S."/>
            <person name="Maurais E.G."/>
            <person name="Iannazzi L.C."/>
        </authorList>
    </citation>
    <scope>NUCLEOTIDE SEQUENCE [LARGE SCALE GENOMIC DNA]</scope>
    <source>
        <strain evidence="1 2">ATCC BAA-2444</strain>
    </source>
</reference>
<evidence type="ECO:0008006" key="3">
    <source>
        <dbReference type="Google" id="ProtNLM"/>
    </source>
</evidence>
<dbReference type="Gene3D" id="3.20.20.140">
    <property type="entry name" value="Metal-dependent hydrolases"/>
    <property type="match status" value="1"/>
</dbReference>
<protein>
    <recommendedName>
        <fullName evidence="3">PHP domain-containing protein</fullName>
    </recommendedName>
</protein>
<name>A0A540VMM9_9CHLR</name>
<dbReference type="Proteomes" id="UP000317371">
    <property type="component" value="Unassembled WGS sequence"/>
</dbReference>